<reference evidence="10" key="1">
    <citation type="submission" date="2017-02" db="UniProtKB">
        <authorList>
            <consortium name="WormBaseParasite"/>
        </authorList>
    </citation>
    <scope>IDENTIFICATION</scope>
</reference>
<evidence type="ECO:0000313" key="8">
    <source>
        <dbReference type="Proteomes" id="UP000038040"/>
    </source>
</evidence>
<dbReference type="PANTHER" id="PTHR11827:SF103">
    <property type="entry name" value="SODIUM CHLORIDE COTRANSPORTER 69, ISOFORM E"/>
    <property type="match status" value="1"/>
</dbReference>
<dbReference type="EMBL" id="UYYG01000081">
    <property type="protein sequence ID" value="VDN52820.1"/>
    <property type="molecule type" value="Genomic_DNA"/>
</dbReference>
<protein>
    <submittedName>
        <fullName evidence="10">AA_permease domain-containing protein</fullName>
    </submittedName>
</protein>
<evidence type="ECO:0000256" key="2">
    <source>
        <dbReference type="ARBA" id="ARBA00022692"/>
    </source>
</evidence>
<accession>A0A0N4UMC3</accession>
<dbReference type="Proteomes" id="UP000274756">
    <property type="component" value="Unassembled WGS sequence"/>
</dbReference>
<evidence type="ECO:0000256" key="5">
    <source>
        <dbReference type="SAM" id="Phobius"/>
    </source>
</evidence>
<feature type="transmembrane region" description="Helical" evidence="5">
    <location>
        <begin position="181"/>
        <end position="200"/>
    </location>
</feature>
<organism evidence="8 10">
    <name type="scientific">Dracunculus medinensis</name>
    <name type="common">Guinea worm</name>
    <dbReference type="NCBI Taxonomy" id="318479"/>
    <lineage>
        <taxon>Eukaryota</taxon>
        <taxon>Metazoa</taxon>
        <taxon>Ecdysozoa</taxon>
        <taxon>Nematoda</taxon>
        <taxon>Chromadorea</taxon>
        <taxon>Rhabditida</taxon>
        <taxon>Spirurina</taxon>
        <taxon>Dracunculoidea</taxon>
        <taxon>Dracunculidae</taxon>
        <taxon>Dracunculus</taxon>
    </lineage>
</organism>
<dbReference type="Gene3D" id="1.20.1740.10">
    <property type="entry name" value="Amino acid/polyamine transporter I"/>
    <property type="match status" value="1"/>
</dbReference>
<feature type="domain" description="Amino acid permease/ SLC12A" evidence="6">
    <location>
        <begin position="78"/>
        <end position="301"/>
    </location>
</feature>
<evidence type="ECO:0000256" key="3">
    <source>
        <dbReference type="ARBA" id="ARBA00022989"/>
    </source>
</evidence>
<feature type="transmembrane region" description="Helical" evidence="5">
    <location>
        <begin position="206"/>
        <end position="225"/>
    </location>
</feature>
<dbReference type="InterPro" id="IPR004842">
    <property type="entry name" value="SLC12A_fam"/>
</dbReference>
<proteinExistence type="predicted"/>
<keyword evidence="4 5" id="KW-0472">Membrane</keyword>
<evidence type="ECO:0000313" key="7">
    <source>
        <dbReference type="EMBL" id="VDN52820.1"/>
    </source>
</evidence>
<dbReference type="AlphaFoldDB" id="A0A0N4UMC3"/>
<feature type="transmembrane region" description="Helical" evidence="5">
    <location>
        <begin position="73"/>
        <end position="94"/>
    </location>
</feature>
<dbReference type="WBParaSite" id="DME_0000899001-mRNA-1">
    <property type="protein sequence ID" value="DME_0000899001-mRNA-1"/>
    <property type="gene ID" value="DME_0000899001"/>
</dbReference>
<name>A0A0N4UMC3_DRAME</name>
<dbReference type="Proteomes" id="UP000038040">
    <property type="component" value="Unplaced"/>
</dbReference>
<comment type="subcellular location">
    <subcellularLocation>
        <location evidence="1">Membrane</location>
        <topology evidence="1">Multi-pass membrane protein</topology>
    </subcellularLocation>
</comment>
<gene>
    <name evidence="7" type="ORF">DME_LOCUS2793</name>
</gene>
<evidence type="ECO:0000313" key="9">
    <source>
        <dbReference type="Proteomes" id="UP000274756"/>
    </source>
</evidence>
<reference evidence="7 9" key="2">
    <citation type="submission" date="2018-11" db="EMBL/GenBank/DDBJ databases">
        <authorList>
            <consortium name="Pathogen Informatics"/>
        </authorList>
    </citation>
    <scope>NUCLEOTIDE SEQUENCE [LARGE SCALE GENOMIC DNA]</scope>
</reference>
<keyword evidence="3 5" id="KW-1133">Transmembrane helix</keyword>
<dbReference type="GO" id="GO:0055078">
    <property type="term" value="P:sodium ion homeostasis"/>
    <property type="evidence" value="ECO:0007669"/>
    <property type="project" value="TreeGrafter"/>
</dbReference>
<sequence>MMMEDQTTNKPAFDDVSTIDVPPNFDNYSSNTTHRPSIGELIGNKKIAPFMEKPQITIAKELSEESENGDVRFGWITGVFLRCVLSILGATLFLRMGWMSGQTGIILGTSLILISSIVAILTAISMSAIATNGEISRSLGPEFGGSIGLIFYIANLVNASMNCVGLAESIVFLLNENSWSLIDGVICLILQCIIFIGTAFESKTQLVFLFSLLISVITYIIGTFFPSNDYRLNRGITGYSARTATSNILPDFRSGETPISIFGVYFPTMAGMMAGANMSGDLKDPSTSIPKGTILAIITTSCKIFCAS</sequence>
<dbReference type="Pfam" id="PF00324">
    <property type="entry name" value="AA_permease"/>
    <property type="match status" value="1"/>
</dbReference>
<evidence type="ECO:0000259" key="6">
    <source>
        <dbReference type="Pfam" id="PF00324"/>
    </source>
</evidence>
<dbReference type="GO" id="GO:0055064">
    <property type="term" value="P:chloride ion homeostasis"/>
    <property type="evidence" value="ECO:0007669"/>
    <property type="project" value="TreeGrafter"/>
</dbReference>
<dbReference type="GO" id="GO:0055075">
    <property type="term" value="P:potassium ion homeostasis"/>
    <property type="evidence" value="ECO:0007669"/>
    <property type="project" value="TreeGrafter"/>
</dbReference>
<dbReference type="STRING" id="318479.A0A0N4UMC3"/>
<dbReference type="GO" id="GO:1990573">
    <property type="term" value="P:potassium ion import across plasma membrane"/>
    <property type="evidence" value="ECO:0007669"/>
    <property type="project" value="TreeGrafter"/>
</dbReference>
<dbReference type="GO" id="GO:0008511">
    <property type="term" value="F:sodium:potassium:chloride symporter activity"/>
    <property type="evidence" value="ECO:0007669"/>
    <property type="project" value="TreeGrafter"/>
</dbReference>
<dbReference type="OrthoDB" id="2020542at2759"/>
<keyword evidence="9" id="KW-1185">Reference proteome</keyword>
<feature type="transmembrane region" description="Helical" evidence="5">
    <location>
        <begin position="106"/>
        <end position="129"/>
    </location>
</feature>
<evidence type="ECO:0000313" key="10">
    <source>
        <dbReference type="WBParaSite" id="DME_0000899001-mRNA-1"/>
    </source>
</evidence>
<keyword evidence="2 5" id="KW-0812">Transmembrane</keyword>
<feature type="transmembrane region" description="Helical" evidence="5">
    <location>
        <begin position="149"/>
        <end position="174"/>
    </location>
</feature>
<evidence type="ECO:0000256" key="1">
    <source>
        <dbReference type="ARBA" id="ARBA00004141"/>
    </source>
</evidence>
<dbReference type="GO" id="GO:0016020">
    <property type="term" value="C:membrane"/>
    <property type="evidence" value="ECO:0007669"/>
    <property type="project" value="UniProtKB-SubCell"/>
</dbReference>
<evidence type="ECO:0000256" key="4">
    <source>
        <dbReference type="ARBA" id="ARBA00023136"/>
    </source>
</evidence>
<dbReference type="PANTHER" id="PTHR11827">
    <property type="entry name" value="SOLUTE CARRIER FAMILY 12, CATION COTRANSPORTERS"/>
    <property type="match status" value="1"/>
</dbReference>
<dbReference type="InterPro" id="IPR004841">
    <property type="entry name" value="AA-permease/SLC12A_dom"/>
</dbReference>
<dbReference type="GO" id="GO:0006884">
    <property type="term" value="P:cell volume homeostasis"/>
    <property type="evidence" value="ECO:0007669"/>
    <property type="project" value="TreeGrafter"/>
</dbReference>